<dbReference type="Proteomes" id="UP000500767">
    <property type="component" value="Plasmid unnamed2"/>
</dbReference>
<name>A0A6M8HYD2_9PROT</name>
<evidence type="ECO:0000313" key="1">
    <source>
        <dbReference type="EMBL" id="QKE93350.1"/>
    </source>
</evidence>
<reference evidence="1 2" key="1">
    <citation type="journal article" date="2014" name="World J. Microbiol. Biotechnol.">
        <title>Biodiversity and physiological characteristics of Antarctic and Arctic lichens-associated bacteria.</title>
        <authorList>
            <person name="Lee Y.M."/>
            <person name="Kim E.H."/>
            <person name="Lee H.K."/>
            <person name="Hong S.G."/>
        </authorList>
    </citation>
    <scope>NUCLEOTIDE SEQUENCE [LARGE SCALE GENOMIC DNA]</scope>
    <source>
        <strain evidence="1 2">PAMC 26569</strain>
        <plasmid evidence="1">unnamed2</plasmid>
    </source>
</reference>
<dbReference type="AlphaFoldDB" id="A0A6M8HYD2"/>
<gene>
    <name evidence="1" type="ORF">HN018_24430</name>
</gene>
<protein>
    <submittedName>
        <fullName evidence="1">Uncharacterized protein</fullName>
    </submittedName>
</protein>
<proteinExistence type="predicted"/>
<dbReference type="SUPFAM" id="SSF53822">
    <property type="entry name" value="Periplasmic binding protein-like I"/>
    <property type="match status" value="1"/>
</dbReference>
<evidence type="ECO:0000313" key="2">
    <source>
        <dbReference type="Proteomes" id="UP000500767"/>
    </source>
</evidence>
<dbReference type="RefSeq" id="WP_171835360.1">
    <property type="nucleotide sequence ID" value="NZ_CP053710.1"/>
</dbReference>
<keyword evidence="2" id="KW-1185">Reference proteome</keyword>
<dbReference type="EMBL" id="CP053710">
    <property type="protein sequence ID" value="QKE93350.1"/>
    <property type="molecule type" value="Genomic_DNA"/>
</dbReference>
<sequence length="78" mass="8925">MISETVAERMRATPVDDVFTHGGQIRPDGRLIHDFYIWQVKSPAESKASWDYYKPVGTIDGHQAMQPLSETRCPYLKT</sequence>
<keyword evidence="1" id="KW-0614">Plasmid</keyword>
<organism evidence="1 2">
    <name type="scientific">Lichenicola cladoniae</name>
    <dbReference type="NCBI Taxonomy" id="1484109"/>
    <lineage>
        <taxon>Bacteria</taxon>
        <taxon>Pseudomonadati</taxon>
        <taxon>Pseudomonadota</taxon>
        <taxon>Alphaproteobacteria</taxon>
        <taxon>Acetobacterales</taxon>
        <taxon>Acetobacteraceae</taxon>
        <taxon>Lichenicola</taxon>
    </lineage>
</organism>
<dbReference type="InterPro" id="IPR028082">
    <property type="entry name" value="Peripla_BP_I"/>
</dbReference>
<dbReference type="KEGG" id="lck:HN018_24430"/>
<geneLocation type="plasmid" evidence="1 2">
    <name>unnamed2</name>
</geneLocation>
<accession>A0A6M8HYD2</accession>